<evidence type="ECO:0000313" key="10">
    <source>
        <dbReference type="Proteomes" id="UP000812270"/>
    </source>
</evidence>
<evidence type="ECO:0000256" key="5">
    <source>
        <dbReference type="ARBA" id="ARBA00023125"/>
    </source>
</evidence>
<evidence type="ECO:0000256" key="3">
    <source>
        <dbReference type="ARBA" id="ARBA00022840"/>
    </source>
</evidence>
<dbReference type="HAMAP" id="MF_01894">
    <property type="entry name" value="Smc_prok"/>
    <property type="match status" value="1"/>
</dbReference>
<dbReference type="CDD" id="cd03278">
    <property type="entry name" value="ABC_SMC_barmotin"/>
    <property type="match status" value="1"/>
</dbReference>
<keyword evidence="5 6" id="KW-0238">DNA-binding</keyword>
<dbReference type="Pfam" id="PF02463">
    <property type="entry name" value="SMC_N"/>
    <property type="match status" value="1"/>
</dbReference>
<proteinExistence type="inferred from homology"/>
<dbReference type="GO" id="GO:0007062">
    <property type="term" value="P:sister chromatid cohesion"/>
    <property type="evidence" value="ECO:0007669"/>
    <property type="project" value="InterPro"/>
</dbReference>
<dbReference type="InterPro" id="IPR024704">
    <property type="entry name" value="SMC"/>
</dbReference>
<feature type="coiled-coil region" evidence="6">
    <location>
        <begin position="402"/>
        <end position="492"/>
    </location>
</feature>
<evidence type="ECO:0000256" key="4">
    <source>
        <dbReference type="ARBA" id="ARBA00023054"/>
    </source>
</evidence>
<keyword evidence="4 6" id="KW-0175">Coiled coil</keyword>
<feature type="coiled-coil region" evidence="6">
    <location>
        <begin position="283"/>
        <end position="373"/>
    </location>
</feature>
<comment type="similarity">
    <text evidence="6">Belongs to the SMC family.</text>
</comment>
<feature type="coiled-coil region" evidence="6">
    <location>
        <begin position="167"/>
        <end position="222"/>
    </location>
</feature>
<dbReference type="EMBL" id="JAHSPG010000018">
    <property type="protein sequence ID" value="MBV4360287.1"/>
    <property type="molecule type" value="Genomic_DNA"/>
</dbReference>
<dbReference type="InterPro" id="IPR011890">
    <property type="entry name" value="SMC_prok"/>
</dbReference>
<dbReference type="AlphaFoldDB" id="A0A9E2W9V2"/>
<keyword evidence="1 6" id="KW-0963">Cytoplasm</keyword>
<dbReference type="RefSeq" id="WP_217794554.1">
    <property type="nucleotide sequence ID" value="NZ_JAHSPG010000018.1"/>
</dbReference>
<gene>
    <name evidence="6 9" type="primary">smc</name>
    <name evidence="9" type="ORF">KTO63_24185</name>
</gene>
<name>A0A9E2W9V2_9BACT</name>
<dbReference type="GO" id="GO:0005524">
    <property type="term" value="F:ATP binding"/>
    <property type="evidence" value="ECO:0007669"/>
    <property type="project" value="UniProtKB-UniRule"/>
</dbReference>
<dbReference type="GO" id="GO:0005737">
    <property type="term" value="C:cytoplasm"/>
    <property type="evidence" value="ECO:0007669"/>
    <property type="project" value="UniProtKB-SubCell"/>
</dbReference>
<comment type="function">
    <text evidence="6">Required for chromosome condensation and partitioning.</text>
</comment>
<comment type="domain">
    <text evidence="6">Contains large globular domains required for ATP hydrolysis at each terminus and a third globular domain forming a flexible hinge near the middle of the molecule. These domains are separated by coiled-coil structures.</text>
</comment>
<feature type="domain" description="SMC hinge" evidence="8">
    <location>
        <begin position="520"/>
        <end position="629"/>
    </location>
</feature>
<organism evidence="9 10">
    <name type="scientific">Pinibacter aurantiacus</name>
    <dbReference type="NCBI Taxonomy" id="2851599"/>
    <lineage>
        <taxon>Bacteria</taxon>
        <taxon>Pseudomonadati</taxon>
        <taxon>Bacteroidota</taxon>
        <taxon>Chitinophagia</taxon>
        <taxon>Chitinophagales</taxon>
        <taxon>Chitinophagaceae</taxon>
        <taxon>Pinibacter</taxon>
    </lineage>
</organism>
<keyword evidence="10" id="KW-1185">Reference proteome</keyword>
<dbReference type="InterPro" id="IPR010935">
    <property type="entry name" value="SMC_hinge"/>
</dbReference>
<comment type="subunit">
    <text evidence="6">Homodimer.</text>
</comment>
<protein>
    <recommendedName>
        <fullName evidence="6">Chromosome partition protein Smc</fullName>
    </recommendedName>
</protein>
<dbReference type="Proteomes" id="UP000812270">
    <property type="component" value="Unassembled WGS sequence"/>
</dbReference>
<dbReference type="Pfam" id="PF06470">
    <property type="entry name" value="SMC_hinge"/>
    <property type="match status" value="1"/>
</dbReference>
<accession>A0A9E2W9V2</accession>
<evidence type="ECO:0000256" key="7">
    <source>
        <dbReference type="SAM" id="MobiDB-lite"/>
    </source>
</evidence>
<reference evidence="9" key="1">
    <citation type="submission" date="2021-06" db="EMBL/GenBank/DDBJ databases">
        <authorList>
            <person name="Huq M.A."/>
        </authorList>
    </citation>
    <scope>NUCLEOTIDE SEQUENCE</scope>
    <source>
        <strain evidence="9">MAH-26</strain>
    </source>
</reference>
<evidence type="ECO:0000256" key="1">
    <source>
        <dbReference type="ARBA" id="ARBA00022490"/>
    </source>
</evidence>
<dbReference type="PANTHER" id="PTHR43977">
    <property type="entry name" value="STRUCTURAL MAINTENANCE OF CHROMOSOMES PROTEIN 3"/>
    <property type="match status" value="1"/>
</dbReference>
<comment type="subcellular location">
    <subcellularLocation>
        <location evidence="6">Cytoplasm</location>
    </subcellularLocation>
</comment>
<comment type="caution">
    <text evidence="9">The sequence shown here is derived from an EMBL/GenBank/DDBJ whole genome shotgun (WGS) entry which is preliminary data.</text>
</comment>
<evidence type="ECO:0000313" key="9">
    <source>
        <dbReference type="EMBL" id="MBV4360287.1"/>
    </source>
</evidence>
<feature type="binding site" evidence="6">
    <location>
        <begin position="32"/>
        <end position="39"/>
    </location>
    <ligand>
        <name>ATP</name>
        <dbReference type="ChEBI" id="CHEBI:30616"/>
    </ligand>
</feature>
<dbReference type="GO" id="GO:0007059">
    <property type="term" value="P:chromosome segregation"/>
    <property type="evidence" value="ECO:0007669"/>
    <property type="project" value="UniProtKB-UniRule"/>
</dbReference>
<dbReference type="SMART" id="SM00968">
    <property type="entry name" value="SMC_hinge"/>
    <property type="match status" value="1"/>
</dbReference>
<dbReference type="GO" id="GO:0006260">
    <property type="term" value="P:DNA replication"/>
    <property type="evidence" value="ECO:0007669"/>
    <property type="project" value="UniProtKB-UniRule"/>
</dbReference>
<keyword evidence="3 6" id="KW-0067">ATP-binding</keyword>
<evidence type="ECO:0000256" key="6">
    <source>
        <dbReference type="HAMAP-Rule" id="MF_01894"/>
    </source>
</evidence>
<feature type="region of interest" description="Disordered" evidence="7">
    <location>
        <begin position="738"/>
        <end position="764"/>
    </location>
</feature>
<dbReference type="PIRSF" id="PIRSF005719">
    <property type="entry name" value="SMC"/>
    <property type="match status" value="1"/>
</dbReference>
<evidence type="ECO:0000259" key="8">
    <source>
        <dbReference type="SMART" id="SM00968"/>
    </source>
</evidence>
<keyword evidence="2 6" id="KW-0547">Nucleotide-binding</keyword>
<dbReference type="InterPro" id="IPR003395">
    <property type="entry name" value="RecF/RecN/SMC_N"/>
</dbReference>
<dbReference type="GO" id="GO:0005694">
    <property type="term" value="C:chromosome"/>
    <property type="evidence" value="ECO:0007669"/>
    <property type="project" value="InterPro"/>
</dbReference>
<sequence length="1177" mass="134177">MRLKSLEIKGFKSFADKTVVNFDENITGIVGPNGCGKSNIIDSIRWVIGEQKISQLRSENLESLVFNGSKTRSASGLAEVSLTFENTRNLLPTEFTTITITRKFYKSGESEYRLNDVSCRLKDIQNLFMDTGVSTDSYSIIELGMVDDLIKDKENSRRRMLEQAAGISIYKTRKKEAKQKLDAAEQDLARIEDLLFEINNQLKSLENQAKKAEKYYEIKKEYRELTIELAKASLEGFNLTYRDLSSQTEEETDKKIQLEAMIAQEEAAIEQEKVGFIEKERALQSMQHEFNDLLQNLRGKENEKNLASQRLNFLTEKITSLEDFLQKSEGQLQGLEESITFTQKQVEEESGKLETLQMQLDDKKDTVDSQRQAFDERRKAVDVLRQENQQIQRSQFEAEKRVAIADTSIQNIQRTINQIEEEREARHSQLKQLEEEMSVKEQELETKKTDLQQLQEHHERTKEQILQTQSALEGLRQTLADESRKLDAKKNEHDLLKSLIDSMEGYPESVKFLHKNPNWNHTAPILSDIIYVKEEYRAAVENVLEPYLNYYVVNNLQEGLQAVHLLDANKKGKANFFLLDKLDASEANAHASLANAIPAIDVIEVDAQYKKLAEHLLGNVFIAENEEVLNNSNGAVVLEKTGKYVKGKYALTGGSVGLFEGKKIGRAKNLEKLRDEIAALETIVSGIKASIQEKHNEVIGFNEQLKENVIKQTQSDINTLTNQVFALQNKIENLHAQQSSSRNRLEEMQQNLESTNGSVSGTREELSTLVRQIEEVGMKLMEVEGEYKAAENAYNEANAQYNEFNLSLTRQQSRINSLKQELAFKTNQFNDLKVQIESNASQLKQTSESIAESEEALKNAENGLVDLLRKKEEDEKKLNEADQAFYNLRNQMTEKESLLRSKTKEKDILEHSLSAIKDRLNELKLQLAGMKERLQVEFRINLDDIIDQARNTETPVEELQEKSDRMKKRLENLGEVNPTAIEAFQEMKKRYEFILEQKNDLVSAKDSLLQTIAEVESTANQKFLDTFNQVKENFIKVFKALFTEEDQCDLILENPENLAETAIDIVAKPKGKRPSSITQLSGGEKTLTATALLFAIYLIKPAPFCILDEVDAPLDDANVGKFTNMIRRFSEESQFIIVTHNKMTMSAVDVIYGVTMQEPGVSRLVPVDFRALSAPAR</sequence>
<dbReference type="GO" id="GO:0030261">
    <property type="term" value="P:chromosome condensation"/>
    <property type="evidence" value="ECO:0007669"/>
    <property type="project" value="InterPro"/>
</dbReference>
<evidence type="ECO:0000256" key="2">
    <source>
        <dbReference type="ARBA" id="ARBA00022741"/>
    </source>
</evidence>
<feature type="compositionally biased region" description="Polar residues" evidence="7">
    <location>
        <begin position="738"/>
        <end position="761"/>
    </location>
</feature>
<dbReference type="NCBIfam" id="TIGR02168">
    <property type="entry name" value="SMC_prok_B"/>
    <property type="match status" value="1"/>
</dbReference>
<dbReference type="GO" id="GO:0003677">
    <property type="term" value="F:DNA binding"/>
    <property type="evidence" value="ECO:0007669"/>
    <property type="project" value="UniProtKB-UniRule"/>
</dbReference>